<keyword evidence="1" id="KW-0812">Transmembrane</keyword>
<dbReference type="RefSeq" id="WP_094486188.1">
    <property type="nucleotide sequence ID" value="NZ_NOXX01000193.1"/>
</dbReference>
<comment type="caution">
    <text evidence="2">The sequence shown here is derived from an EMBL/GenBank/DDBJ whole genome shotgun (WGS) entry which is preliminary data.</text>
</comment>
<gene>
    <name evidence="2" type="ORF">CHX27_07715</name>
</gene>
<evidence type="ECO:0000313" key="2">
    <source>
        <dbReference type="EMBL" id="OYQ44290.1"/>
    </source>
</evidence>
<dbReference type="AlphaFoldDB" id="A0A255ZU54"/>
<evidence type="ECO:0000256" key="1">
    <source>
        <dbReference type="SAM" id="Phobius"/>
    </source>
</evidence>
<keyword evidence="1" id="KW-0472">Membrane</keyword>
<evidence type="ECO:0000313" key="3">
    <source>
        <dbReference type="Proteomes" id="UP000216035"/>
    </source>
</evidence>
<dbReference type="EMBL" id="NOXX01000193">
    <property type="protein sequence ID" value="OYQ44290.1"/>
    <property type="molecule type" value="Genomic_DNA"/>
</dbReference>
<keyword evidence="3" id="KW-1185">Reference proteome</keyword>
<feature type="transmembrane region" description="Helical" evidence="1">
    <location>
        <begin position="6"/>
        <end position="25"/>
    </location>
</feature>
<reference evidence="2 3" key="1">
    <citation type="submission" date="2017-07" db="EMBL/GenBank/DDBJ databases">
        <title>Flavobacterium cyanobacteriorum sp. nov., isolated from cyanobacterial aggregates in a eutrophic lake.</title>
        <authorList>
            <person name="Cai H."/>
        </authorList>
    </citation>
    <scope>NUCLEOTIDE SEQUENCE [LARGE SCALE GENOMIC DNA]</scope>
    <source>
        <strain evidence="2 3">TH167</strain>
    </source>
</reference>
<name>A0A255ZU54_9FLAO</name>
<protein>
    <submittedName>
        <fullName evidence="2">Uncharacterized protein</fullName>
    </submittedName>
</protein>
<keyword evidence="1" id="KW-1133">Transmembrane helix</keyword>
<proteinExistence type="predicted"/>
<accession>A0A255ZU54</accession>
<sequence>MQDLSIFLGFIVTKYLYVLTQILIFGNASFQHFFRVKDSSGIPKNGLGVGLRFLGYSAWPDRRFFAAVPQGLPEKSAGNAQKIRKSSINRKACAKKIDSGESIVFI</sequence>
<dbReference type="Proteomes" id="UP000216035">
    <property type="component" value="Unassembled WGS sequence"/>
</dbReference>
<organism evidence="2 3">
    <name type="scientific">Flavobacterium aurantiibacter</name>
    <dbReference type="NCBI Taxonomy" id="2023067"/>
    <lineage>
        <taxon>Bacteria</taxon>
        <taxon>Pseudomonadati</taxon>
        <taxon>Bacteroidota</taxon>
        <taxon>Flavobacteriia</taxon>
        <taxon>Flavobacteriales</taxon>
        <taxon>Flavobacteriaceae</taxon>
        <taxon>Flavobacterium</taxon>
    </lineage>
</organism>